<evidence type="ECO:0000313" key="3">
    <source>
        <dbReference type="Proteomes" id="UP000265962"/>
    </source>
</evidence>
<dbReference type="AlphaFoldDB" id="A0A375I4X6"/>
<dbReference type="Proteomes" id="UP000265962">
    <property type="component" value="Unassembled WGS sequence"/>
</dbReference>
<evidence type="ECO:0000256" key="1">
    <source>
        <dbReference type="SAM" id="MobiDB-lite"/>
    </source>
</evidence>
<protein>
    <submittedName>
        <fullName evidence="2">Uncharacterized protein</fullName>
    </submittedName>
</protein>
<reference evidence="3" key="1">
    <citation type="submission" date="2018-02" db="EMBL/GenBank/DDBJ databases">
        <authorList>
            <person name="Hornung B."/>
        </authorList>
    </citation>
    <scope>NUCLEOTIDE SEQUENCE [LARGE SCALE GENOMIC DNA]</scope>
</reference>
<evidence type="ECO:0000313" key="2">
    <source>
        <dbReference type="EMBL" id="SPF69161.1"/>
    </source>
</evidence>
<feature type="region of interest" description="Disordered" evidence="1">
    <location>
        <begin position="46"/>
        <end position="107"/>
    </location>
</feature>
<dbReference type="EMBL" id="OMOH01000009">
    <property type="protein sequence ID" value="SPF69161.1"/>
    <property type="molecule type" value="Genomic_DNA"/>
</dbReference>
<keyword evidence="3" id="KW-1185">Reference proteome</keyword>
<organism evidence="2 3">
    <name type="scientific">Propionibacterium ruminifibrarum</name>
    <dbReference type="NCBI Taxonomy" id="1962131"/>
    <lineage>
        <taxon>Bacteria</taxon>
        <taxon>Bacillati</taxon>
        <taxon>Actinomycetota</taxon>
        <taxon>Actinomycetes</taxon>
        <taxon>Propionibacteriales</taxon>
        <taxon>Propionibacteriaceae</taxon>
        <taxon>Propionibacterium</taxon>
    </lineage>
</organism>
<accession>A0A375I4X6</accession>
<proteinExistence type="predicted"/>
<gene>
    <name evidence="2" type="ORF">PROPJV5_2122</name>
</gene>
<sequence>MRIVGRSVLARTYTDFRSIVVDGCPGDSVPGWFGSLGVERVGYEFNETSPGANGNRGPGEGAGRRTQSPVLQVACRHPAAEGGAQGHWGCRVRSGPPRRPATVTVGG</sequence>
<name>A0A375I4X6_9ACTN</name>